<proteinExistence type="predicted"/>
<sequence length="74" mass="8021">MLTTGCMCLCWALTQFNGYICVNDGVFVPPSDNMPLCVSFYDTGGLKHVPLHEAQEGPNAEDSTPRDAKESLPS</sequence>
<evidence type="ECO:0000313" key="3">
    <source>
        <dbReference type="EMBL" id="MQL80801.1"/>
    </source>
</evidence>
<organism evidence="3 4">
    <name type="scientific">Colocasia esculenta</name>
    <name type="common">Wild taro</name>
    <name type="synonym">Arum esculentum</name>
    <dbReference type="NCBI Taxonomy" id="4460"/>
    <lineage>
        <taxon>Eukaryota</taxon>
        <taxon>Viridiplantae</taxon>
        <taxon>Streptophyta</taxon>
        <taxon>Embryophyta</taxon>
        <taxon>Tracheophyta</taxon>
        <taxon>Spermatophyta</taxon>
        <taxon>Magnoliopsida</taxon>
        <taxon>Liliopsida</taxon>
        <taxon>Araceae</taxon>
        <taxon>Aroideae</taxon>
        <taxon>Colocasieae</taxon>
        <taxon>Colocasia</taxon>
    </lineage>
</organism>
<feature type="region of interest" description="Disordered" evidence="1">
    <location>
        <begin position="51"/>
        <end position="74"/>
    </location>
</feature>
<feature type="signal peptide" evidence="2">
    <location>
        <begin position="1"/>
        <end position="18"/>
    </location>
</feature>
<evidence type="ECO:0000313" key="4">
    <source>
        <dbReference type="Proteomes" id="UP000652761"/>
    </source>
</evidence>
<accession>A0A843UBJ6</accession>
<dbReference type="EMBL" id="NMUH01000526">
    <property type="protein sequence ID" value="MQL80801.1"/>
    <property type="molecule type" value="Genomic_DNA"/>
</dbReference>
<feature type="non-terminal residue" evidence="3">
    <location>
        <position position="1"/>
    </location>
</feature>
<dbReference type="AlphaFoldDB" id="A0A843UBJ6"/>
<protein>
    <submittedName>
        <fullName evidence="3">Uncharacterized protein</fullName>
    </submittedName>
</protein>
<feature type="chain" id="PRO_5032537542" evidence="2">
    <location>
        <begin position="19"/>
        <end position="74"/>
    </location>
</feature>
<keyword evidence="4" id="KW-1185">Reference proteome</keyword>
<dbReference type="Proteomes" id="UP000652761">
    <property type="component" value="Unassembled WGS sequence"/>
</dbReference>
<gene>
    <name evidence="3" type="ORF">Taro_013252</name>
</gene>
<evidence type="ECO:0000256" key="1">
    <source>
        <dbReference type="SAM" id="MobiDB-lite"/>
    </source>
</evidence>
<keyword evidence="2" id="KW-0732">Signal</keyword>
<reference evidence="3" key="1">
    <citation type="submission" date="2017-07" db="EMBL/GenBank/DDBJ databases">
        <title>Taro Niue Genome Assembly and Annotation.</title>
        <authorList>
            <person name="Atibalentja N."/>
            <person name="Keating K."/>
            <person name="Fields C.J."/>
        </authorList>
    </citation>
    <scope>NUCLEOTIDE SEQUENCE</scope>
    <source>
        <strain evidence="3">Niue_2</strain>
        <tissue evidence="3">Leaf</tissue>
    </source>
</reference>
<name>A0A843UBJ6_COLES</name>
<comment type="caution">
    <text evidence="3">The sequence shown here is derived from an EMBL/GenBank/DDBJ whole genome shotgun (WGS) entry which is preliminary data.</text>
</comment>
<evidence type="ECO:0000256" key="2">
    <source>
        <dbReference type="SAM" id="SignalP"/>
    </source>
</evidence>
<feature type="compositionally biased region" description="Basic and acidic residues" evidence="1">
    <location>
        <begin position="63"/>
        <end position="74"/>
    </location>
</feature>